<keyword evidence="8" id="KW-0443">Lipid metabolism</keyword>
<evidence type="ECO:0000256" key="7">
    <source>
        <dbReference type="ARBA" id="ARBA00022989"/>
    </source>
</evidence>
<evidence type="ECO:0000256" key="11">
    <source>
        <dbReference type="RuleBase" id="RU367023"/>
    </source>
</evidence>
<evidence type="ECO:0000256" key="6">
    <source>
        <dbReference type="ARBA" id="ARBA00022824"/>
    </source>
</evidence>
<keyword evidence="13" id="KW-1185">Reference proteome</keyword>
<evidence type="ECO:0000256" key="8">
    <source>
        <dbReference type="ARBA" id="ARBA00023098"/>
    </source>
</evidence>
<evidence type="ECO:0000256" key="2">
    <source>
        <dbReference type="ARBA" id="ARBA00005420"/>
    </source>
</evidence>
<comment type="subcellular location">
    <subcellularLocation>
        <location evidence="1 11">Endoplasmic reticulum membrane</location>
        <topology evidence="1 11">Multi-pass membrane protein</topology>
    </subcellularLocation>
</comment>
<proteinExistence type="inferred from homology"/>
<evidence type="ECO:0000313" key="12">
    <source>
        <dbReference type="EMBL" id="KAI9559593.1"/>
    </source>
</evidence>
<dbReference type="PANTHER" id="PTHR12317">
    <property type="entry name" value="DIACYLGLYCEROL O-ACYLTRANSFERASE"/>
    <property type="match status" value="1"/>
</dbReference>
<dbReference type="CDD" id="cd07987">
    <property type="entry name" value="LPLAT_MGAT-like"/>
    <property type="match status" value="1"/>
</dbReference>
<gene>
    <name evidence="12" type="ORF">GHT06_013598</name>
</gene>
<evidence type="ECO:0000256" key="10">
    <source>
        <dbReference type="ARBA" id="ARBA00023315"/>
    </source>
</evidence>
<keyword evidence="5 11" id="KW-0812">Transmembrane</keyword>
<dbReference type="EMBL" id="WJBH02000004">
    <property type="protein sequence ID" value="KAI9559593.1"/>
    <property type="molecule type" value="Genomic_DNA"/>
</dbReference>
<dbReference type="GO" id="GO:0005789">
    <property type="term" value="C:endoplasmic reticulum membrane"/>
    <property type="evidence" value="ECO:0007669"/>
    <property type="project" value="UniProtKB-SubCell"/>
</dbReference>
<evidence type="ECO:0000256" key="1">
    <source>
        <dbReference type="ARBA" id="ARBA00004477"/>
    </source>
</evidence>
<feature type="transmembrane region" description="Helical" evidence="11">
    <location>
        <begin position="21"/>
        <end position="47"/>
    </location>
</feature>
<dbReference type="AlphaFoldDB" id="A0AAD5LKS9"/>
<keyword evidence="7 11" id="KW-1133">Transmembrane helix</keyword>
<comment type="caution">
    <text evidence="12">The sequence shown here is derived from an EMBL/GenBank/DDBJ whole genome shotgun (WGS) entry which is preliminary data.</text>
</comment>
<sequence length="342" mass="39131">MKILGIEYAPLLVPLERRRQTWAVFVWIGSFFFMGPAALLGFLYLFFFTRFYFVPLLYLAWYVADIKTPECGGRRWNWVRRWTLWKDYASYFPVTLVKEADLDPKFNYFIGSHPHGILCSGAFCNFATEGTNVSKVFPGIRFTLTTLNCQFVMPLYREFFMTSGAVSASRKSIDYVLGSSCGGNAVVLVVGGAPESLDTHPNLDDITLILKPRKGFIRLALKHGAHLVPSFSFGENEVYDQVDNPRGSRLRNFQDYLQKLIGLAPVLIKGRGIFQYTFGIIPNRRPITTVVGKPIPVERTGNPSDEQVNELHSKYIDELVALFERHKHKYYPPREHIKLKIL</sequence>
<evidence type="ECO:0000256" key="5">
    <source>
        <dbReference type="ARBA" id="ARBA00022692"/>
    </source>
</evidence>
<reference evidence="12 13" key="1">
    <citation type="submission" date="2022-05" db="EMBL/GenBank/DDBJ databases">
        <title>A multi-omics perspective on studying reproductive biology in Daphnia sinensis.</title>
        <authorList>
            <person name="Jia J."/>
        </authorList>
    </citation>
    <scope>NUCLEOTIDE SEQUENCE [LARGE SCALE GENOMIC DNA]</scope>
    <source>
        <strain evidence="12 13">WSL</strain>
    </source>
</reference>
<evidence type="ECO:0000256" key="4">
    <source>
        <dbReference type="ARBA" id="ARBA00022679"/>
    </source>
</evidence>
<dbReference type="GO" id="GO:0019432">
    <property type="term" value="P:triglyceride biosynthetic process"/>
    <property type="evidence" value="ECO:0007669"/>
    <property type="project" value="TreeGrafter"/>
</dbReference>
<keyword evidence="4 11" id="KW-0808">Transferase</keyword>
<comment type="caution">
    <text evidence="11">Lacks conserved residue(s) required for the propagation of feature annotation.</text>
</comment>
<keyword evidence="10" id="KW-0012">Acyltransferase</keyword>
<evidence type="ECO:0000256" key="9">
    <source>
        <dbReference type="ARBA" id="ARBA00023136"/>
    </source>
</evidence>
<evidence type="ECO:0000256" key="3">
    <source>
        <dbReference type="ARBA" id="ARBA00022516"/>
    </source>
</evidence>
<organism evidence="12 13">
    <name type="scientific">Daphnia sinensis</name>
    <dbReference type="NCBI Taxonomy" id="1820382"/>
    <lineage>
        <taxon>Eukaryota</taxon>
        <taxon>Metazoa</taxon>
        <taxon>Ecdysozoa</taxon>
        <taxon>Arthropoda</taxon>
        <taxon>Crustacea</taxon>
        <taxon>Branchiopoda</taxon>
        <taxon>Diplostraca</taxon>
        <taxon>Cladocera</taxon>
        <taxon>Anomopoda</taxon>
        <taxon>Daphniidae</taxon>
        <taxon>Daphnia</taxon>
        <taxon>Daphnia similis group</taxon>
    </lineage>
</organism>
<dbReference type="GO" id="GO:0004144">
    <property type="term" value="F:diacylglycerol O-acyltransferase activity"/>
    <property type="evidence" value="ECO:0007669"/>
    <property type="project" value="TreeGrafter"/>
</dbReference>
<dbReference type="PANTHER" id="PTHR12317:SF79">
    <property type="entry name" value="ACYLTRANSFERASE"/>
    <property type="match status" value="1"/>
</dbReference>
<keyword evidence="9 11" id="KW-0472">Membrane</keyword>
<dbReference type="Proteomes" id="UP000820818">
    <property type="component" value="Linkage Group LG4"/>
</dbReference>
<keyword evidence="6 11" id="KW-0256">Endoplasmic reticulum</keyword>
<name>A0AAD5LKS9_9CRUS</name>
<comment type="similarity">
    <text evidence="2 11">Belongs to the diacylglycerol acyltransferase family.</text>
</comment>
<dbReference type="Pfam" id="PF03982">
    <property type="entry name" value="DAGAT"/>
    <property type="match status" value="1"/>
</dbReference>
<keyword evidence="3" id="KW-0444">Lipid biosynthesis</keyword>
<evidence type="ECO:0000313" key="13">
    <source>
        <dbReference type="Proteomes" id="UP000820818"/>
    </source>
</evidence>
<protein>
    <recommendedName>
        <fullName evidence="11">Acyltransferase</fullName>
        <ecNumber evidence="11">2.3.1.-</ecNumber>
    </recommendedName>
</protein>
<accession>A0AAD5LKS9</accession>
<dbReference type="InterPro" id="IPR007130">
    <property type="entry name" value="DAGAT"/>
</dbReference>
<dbReference type="EC" id="2.3.1.-" evidence="11"/>